<keyword evidence="3" id="KW-1185">Reference proteome</keyword>
<feature type="domain" description="Calcineurin-like phosphoesterase" evidence="1">
    <location>
        <begin position="16"/>
        <end position="170"/>
    </location>
</feature>
<dbReference type="RefSeq" id="WP_229571996.1">
    <property type="nucleotide sequence ID" value="NZ_AP025226.1"/>
</dbReference>
<dbReference type="GeneID" id="68865810"/>
<dbReference type="EMBL" id="AP025226">
    <property type="protein sequence ID" value="BDB98048.1"/>
    <property type="molecule type" value="Genomic_DNA"/>
</dbReference>
<dbReference type="SUPFAM" id="SSF56300">
    <property type="entry name" value="Metallo-dependent phosphatases"/>
    <property type="match status" value="1"/>
</dbReference>
<dbReference type="Proteomes" id="UP001319921">
    <property type="component" value="Chromosome"/>
</dbReference>
<sequence>MSIKTFRRLFIEWDGKVVILSDIHYPNCNINEINDILIRENPSLIVLLGDIITEKETDYRIFINKLKIRRNIIYIRGDEDKVEGDTDVLKLKNNNKTYLLLHGHQYFDEKYEFRIARFLKKINRNLPPLLFCLAFKVLLRDFKDYIILGHSHALVNFKNIMCVNAGTMSTISNLYNDRGYVVISNKGIKINKLS</sequence>
<dbReference type="Pfam" id="PF12850">
    <property type="entry name" value="Metallophos_2"/>
    <property type="match status" value="1"/>
</dbReference>
<dbReference type="Gene3D" id="3.60.21.10">
    <property type="match status" value="1"/>
</dbReference>
<dbReference type="KEGG" id="scas:SACC_10650"/>
<dbReference type="AlphaFoldDB" id="A0AAQ4CQG7"/>
<dbReference type="InterPro" id="IPR000979">
    <property type="entry name" value="Phosphodiesterase_MJ0936/Vps29"/>
</dbReference>
<dbReference type="InterPro" id="IPR024654">
    <property type="entry name" value="Calcineurin-like_PHP_lpxH"/>
</dbReference>
<dbReference type="PANTHER" id="PTHR11124">
    <property type="entry name" value="VACUOLAR SORTING PROTEIN VPS29"/>
    <property type="match status" value="1"/>
</dbReference>
<proteinExistence type="predicted"/>
<name>A0AAQ4CQG7_9CREN</name>
<reference evidence="2 3" key="1">
    <citation type="journal article" date="2022" name="Microbiol. Resour. Announc.">
        <title>Complete Genome Sequence of the Hyperthermophilic and Acidophilic Archaeon Saccharolobus caldissimus Strain HS-3T.</title>
        <authorList>
            <person name="Sakai H.D."/>
            <person name="Kurosawa N."/>
        </authorList>
    </citation>
    <scope>NUCLEOTIDE SEQUENCE [LARGE SCALE GENOMIC DNA]</scope>
    <source>
        <strain evidence="2 3">JCM32116</strain>
    </source>
</reference>
<dbReference type="InterPro" id="IPR029052">
    <property type="entry name" value="Metallo-depent_PP-like"/>
</dbReference>
<accession>A0AAQ4CQG7</accession>
<evidence type="ECO:0000313" key="2">
    <source>
        <dbReference type="EMBL" id="BDB98048.1"/>
    </source>
</evidence>
<evidence type="ECO:0000313" key="3">
    <source>
        <dbReference type="Proteomes" id="UP001319921"/>
    </source>
</evidence>
<evidence type="ECO:0000259" key="1">
    <source>
        <dbReference type="Pfam" id="PF12850"/>
    </source>
</evidence>
<protein>
    <recommendedName>
        <fullName evidence="1">Calcineurin-like phosphoesterase domain-containing protein</fullName>
    </recommendedName>
</protein>
<organism evidence="2 3">
    <name type="scientific">Saccharolobus caldissimus</name>
    <dbReference type="NCBI Taxonomy" id="1702097"/>
    <lineage>
        <taxon>Archaea</taxon>
        <taxon>Thermoproteota</taxon>
        <taxon>Thermoprotei</taxon>
        <taxon>Sulfolobales</taxon>
        <taxon>Sulfolobaceae</taxon>
        <taxon>Saccharolobus</taxon>
    </lineage>
</organism>
<gene>
    <name evidence="2" type="ORF">SACC_10650</name>
</gene>